<sequence length="196" mass="21080">MQNSGRPTAKADILSRIASLFVVRCHAVRWASTAGDVALLLELEDGGLLDSIMSRHGVFPEAAMAEVAAQALSGLAYLHAHRVVHLDVKPANLLASTDGNVKVADFGIAKRTAGHYDPCIADVWGLGVTVLELLVGWYLLLPAGQKPSWVVLMCAICFDELPALPERASVVELLAHPFVAKRDVAVSRRALWRLVA</sequence>
<dbReference type="PROSITE" id="PS50011">
    <property type="entry name" value="PROTEIN_KINASE_DOM"/>
    <property type="match status" value="1"/>
</dbReference>
<dbReference type="PANTHER" id="PTHR24361:SF769">
    <property type="entry name" value="MITOGEN-ACTIVATED PROTEIN KINASE KINASE 7-RELATED"/>
    <property type="match status" value="1"/>
</dbReference>
<dbReference type="PANTHER" id="PTHR24361">
    <property type="entry name" value="MITOGEN-ACTIVATED KINASE KINASE KINASE"/>
    <property type="match status" value="1"/>
</dbReference>
<dbReference type="Pfam" id="PF00069">
    <property type="entry name" value="Pkinase"/>
    <property type="match status" value="1"/>
</dbReference>
<comment type="caution">
    <text evidence="2">The sequence shown here is derived from an EMBL/GenBank/DDBJ whole genome shotgun (WGS) entry which is preliminary data.</text>
</comment>
<evidence type="ECO:0000259" key="1">
    <source>
        <dbReference type="PROSITE" id="PS50011"/>
    </source>
</evidence>
<evidence type="ECO:0000313" key="2">
    <source>
        <dbReference type="EMBL" id="KAF0921939.1"/>
    </source>
</evidence>
<dbReference type="AlphaFoldDB" id="A0A6G1EB25"/>
<name>A0A6G1EB25_9ORYZ</name>
<gene>
    <name evidence="2" type="ORF">E2562_020547</name>
</gene>
<dbReference type="GO" id="GO:0005737">
    <property type="term" value="C:cytoplasm"/>
    <property type="evidence" value="ECO:0007669"/>
    <property type="project" value="TreeGrafter"/>
</dbReference>
<keyword evidence="3" id="KW-1185">Reference proteome</keyword>
<dbReference type="InterPro" id="IPR000719">
    <property type="entry name" value="Prot_kinase_dom"/>
</dbReference>
<dbReference type="GO" id="GO:0005524">
    <property type="term" value="F:ATP binding"/>
    <property type="evidence" value="ECO:0007669"/>
    <property type="project" value="InterPro"/>
</dbReference>
<dbReference type="GO" id="GO:0004674">
    <property type="term" value="F:protein serine/threonine kinase activity"/>
    <property type="evidence" value="ECO:0007669"/>
    <property type="project" value="TreeGrafter"/>
</dbReference>
<proteinExistence type="predicted"/>
<dbReference type="InterPro" id="IPR011009">
    <property type="entry name" value="Kinase-like_dom_sf"/>
</dbReference>
<dbReference type="SMART" id="SM00220">
    <property type="entry name" value="S_TKc"/>
    <property type="match status" value="1"/>
</dbReference>
<dbReference type="InterPro" id="IPR053235">
    <property type="entry name" value="Ser_Thr_kinase"/>
</dbReference>
<dbReference type="OrthoDB" id="248923at2759"/>
<dbReference type="Proteomes" id="UP000479710">
    <property type="component" value="Unassembled WGS sequence"/>
</dbReference>
<dbReference type="EMBL" id="SPHZ02000004">
    <property type="protein sequence ID" value="KAF0921939.1"/>
    <property type="molecule type" value="Genomic_DNA"/>
</dbReference>
<dbReference type="Gene3D" id="1.10.510.10">
    <property type="entry name" value="Transferase(Phosphotransferase) domain 1"/>
    <property type="match status" value="1"/>
</dbReference>
<feature type="domain" description="Protein kinase" evidence="1">
    <location>
        <begin position="1"/>
        <end position="196"/>
    </location>
</feature>
<reference evidence="2 3" key="1">
    <citation type="submission" date="2019-11" db="EMBL/GenBank/DDBJ databases">
        <title>Whole genome sequence of Oryza granulata.</title>
        <authorList>
            <person name="Li W."/>
        </authorList>
    </citation>
    <scope>NUCLEOTIDE SEQUENCE [LARGE SCALE GENOMIC DNA]</scope>
    <source>
        <strain evidence="3">cv. Menghai</strain>
        <tissue evidence="2">Leaf</tissue>
    </source>
</reference>
<protein>
    <recommendedName>
        <fullName evidence="1">Protein kinase domain-containing protein</fullName>
    </recommendedName>
</protein>
<dbReference type="SUPFAM" id="SSF56112">
    <property type="entry name" value="Protein kinase-like (PK-like)"/>
    <property type="match status" value="1"/>
</dbReference>
<organism evidence="2 3">
    <name type="scientific">Oryza meyeriana var. granulata</name>
    <dbReference type="NCBI Taxonomy" id="110450"/>
    <lineage>
        <taxon>Eukaryota</taxon>
        <taxon>Viridiplantae</taxon>
        <taxon>Streptophyta</taxon>
        <taxon>Embryophyta</taxon>
        <taxon>Tracheophyta</taxon>
        <taxon>Spermatophyta</taxon>
        <taxon>Magnoliopsida</taxon>
        <taxon>Liliopsida</taxon>
        <taxon>Poales</taxon>
        <taxon>Poaceae</taxon>
        <taxon>BOP clade</taxon>
        <taxon>Oryzoideae</taxon>
        <taxon>Oryzeae</taxon>
        <taxon>Oryzinae</taxon>
        <taxon>Oryza</taxon>
        <taxon>Oryza meyeriana</taxon>
    </lineage>
</organism>
<evidence type="ECO:0000313" key="3">
    <source>
        <dbReference type="Proteomes" id="UP000479710"/>
    </source>
</evidence>
<accession>A0A6G1EB25</accession>